<dbReference type="Gene3D" id="1.20.1640.10">
    <property type="entry name" value="Multidrug efflux transporter AcrB transmembrane domain"/>
    <property type="match status" value="1"/>
</dbReference>
<name>A0A915IF61_ROMCU</name>
<evidence type="ECO:0000313" key="2">
    <source>
        <dbReference type="Proteomes" id="UP000887565"/>
    </source>
</evidence>
<dbReference type="AlphaFoldDB" id="A0A915IF61"/>
<keyword evidence="2" id="KW-1185">Reference proteome</keyword>
<feature type="transmembrane region" description="Helical" evidence="1">
    <location>
        <begin position="232"/>
        <end position="253"/>
    </location>
</feature>
<dbReference type="GO" id="GO:0006897">
    <property type="term" value="P:endocytosis"/>
    <property type="evidence" value="ECO:0007669"/>
    <property type="project" value="TreeGrafter"/>
</dbReference>
<feature type="transmembrane region" description="Helical" evidence="1">
    <location>
        <begin position="190"/>
        <end position="211"/>
    </location>
</feature>
<dbReference type="GO" id="GO:0030659">
    <property type="term" value="C:cytoplasmic vesicle membrane"/>
    <property type="evidence" value="ECO:0007669"/>
    <property type="project" value="TreeGrafter"/>
</dbReference>
<dbReference type="Proteomes" id="UP000887565">
    <property type="component" value="Unplaced"/>
</dbReference>
<protein>
    <submittedName>
        <fullName evidence="3">Patched family protein</fullName>
    </submittedName>
</protein>
<evidence type="ECO:0000256" key="1">
    <source>
        <dbReference type="SAM" id="Phobius"/>
    </source>
</evidence>
<accession>A0A915IF61</accession>
<dbReference type="SUPFAM" id="SSF82866">
    <property type="entry name" value="Multidrug efflux transporter AcrB transmembrane domain"/>
    <property type="match status" value="1"/>
</dbReference>
<keyword evidence="1" id="KW-0472">Membrane</keyword>
<dbReference type="GO" id="GO:0005886">
    <property type="term" value="C:plasma membrane"/>
    <property type="evidence" value="ECO:0007669"/>
    <property type="project" value="TreeGrafter"/>
</dbReference>
<feature type="transmembrane region" description="Helical" evidence="1">
    <location>
        <begin position="158"/>
        <end position="178"/>
    </location>
</feature>
<proteinExistence type="predicted"/>
<organism evidence="2 3">
    <name type="scientific">Romanomermis culicivorax</name>
    <name type="common">Nematode worm</name>
    <dbReference type="NCBI Taxonomy" id="13658"/>
    <lineage>
        <taxon>Eukaryota</taxon>
        <taxon>Metazoa</taxon>
        <taxon>Ecdysozoa</taxon>
        <taxon>Nematoda</taxon>
        <taxon>Enoplea</taxon>
        <taxon>Dorylaimia</taxon>
        <taxon>Mermithida</taxon>
        <taxon>Mermithoidea</taxon>
        <taxon>Mermithidae</taxon>
        <taxon>Romanomermis</taxon>
    </lineage>
</organism>
<dbReference type="GO" id="GO:0018996">
    <property type="term" value="P:molting cycle, collagen and cuticulin-based cuticle"/>
    <property type="evidence" value="ECO:0007669"/>
    <property type="project" value="TreeGrafter"/>
</dbReference>
<keyword evidence="1" id="KW-1133">Transmembrane helix</keyword>
<reference evidence="3" key="1">
    <citation type="submission" date="2022-11" db="UniProtKB">
        <authorList>
            <consortium name="WormBaseParasite"/>
        </authorList>
    </citation>
    <scope>IDENTIFICATION</scope>
</reference>
<feature type="transmembrane region" description="Helical" evidence="1">
    <location>
        <begin position="133"/>
        <end position="151"/>
    </location>
</feature>
<evidence type="ECO:0000313" key="3">
    <source>
        <dbReference type="WBParaSite" id="nRc.2.0.1.t11861-RA"/>
    </source>
</evidence>
<dbReference type="PANTHER" id="PTHR10796">
    <property type="entry name" value="PATCHED-RELATED"/>
    <property type="match status" value="1"/>
</dbReference>
<keyword evidence="1" id="KW-0812">Transmembrane</keyword>
<dbReference type="WBParaSite" id="nRc.2.0.1.t11861-RA">
    <property type="protein sequence ID" value="nRc.2.0.1.t11861-RA"/>
    <property type="gene ID" value="nRc.2.0.1.g11861"/>
</dbReference>
<sequence>MTGFQLEGKFGAITRMGPDNVDFWLNNFNRMLYYDKGSIASTDFYGDLEFFLSIEEHAQYRNDIHWENDTQIRLITAFRAMISLKNISTSVDQMATADELRSLTSKYPEYNISTFHVLWRYVDQYQAVLPNTIQEVCSGVTFMILVALLLIPSATCSLWVILAILSIDAGIVGFMTFWGINLDTISMMTIVMNIGFSVDFTAHIAHSYVVVQAKDNDRMTKYIPTDIIPARNLDVLYIIQITVLGVAITFEWLKVGRGTSPTLGGLHMDAA</sequence>
<dbReference type="InterPro" id="IPR051697">
    <property type="entry name" value="Patched_domain-protein"/>
</dbReference>
<dbReference type="PANTHER" id="PTHR10796:SF92">
    <property type="entry name" value="PATCHED-RELATED, ISOFORM A"/>
    <property type="match status" value="1"/>
</dbReference>